<dbReference type="EMBL" id="JAZHYN010000016">
    <property type="protein sequence ID" value="MEF3366374.1"/>
    <property type="molecule type" value="Genomic_DNA"/>
</dbReference>
<dbReference type="InterPro" id="IPR050553">
    <property type="entry name" value="Thioredoxin_ResA/DsbE_sf"/>
</dbReference>
<dbReference type="PANTHER" id="PTHR42852:SF6">
    <property type="entry name" value="THIOL:DISULFIDE INTERCHANGE PROTEIN DSBE"/>
    <property type="match status" value="1"/>
</dbReference>
<accession>A0ABU7XG57</accession>
<feature type="region of interest" description="Disordered" evidence="5">
    <location>
        <begin position="38"/>
        <end position="64"/>
    </location>
</feature>
<comment type="subcellular location">
    <subcellularLocation>
        <location evidence="1">Cell envelope</location>
    </subcellularLocation>
</comment>
<dbReference type="Gene3D" id="3.40.30.10">
    <property type="entry name" value="Glutaredoxin"/>
    <property type="match status" value="1"/>
</dbReference>
<dbReference type="Pfam" id="PF08534">
    <property type="entry name" value="Redoxin"/>
    <property type="match status" value="1"/>
</dbReference>
<keyword evidence="4" id="KW-0676">Redox-active center</keyword>
<dbReference type="InterPro" id="IPR036249">
    <property type="entry name" value="Thioredoxin-like_sf"/>
</dbReference>
<dbReference type="InterPro" id="IPR013766">
    <property type="entry name" value="Thioredoxin_domain"/>
</dbReference>
<keyword evidence="3" id="KW-1015">Disulfide bond</keyword>
<evidence type="ECO:0000259" key="7">
    <source>
        <dbReference type="PROSITE" id="PS51352"/>
    </source>
</evidence>
<evidence type="ECO:0000256" key="4">
    <source>
        <dbReference type="ARBA" id="ARBA00023284"/>
    </source>
</evidence>
<dbReference type="SUPFAM" id="SSF52833">
    <property type="entry name" value="Thioredoxin-like"/>
    <property type="match status" value="1"/>
</dbReference>
<evidence type="ECO:0000256" key="6">
    <source>
        <dbReference type="SAM" id="Phobius"/>
    </source>
</evidence>
<proteinExistence type="predicted"/>
<gene>
    <name evidence="8" type="ORF">V3H18_07490</name>
</gene>
<keyword evidence="2" id="KW-0201">Cytochrome c-type biogenesis</keyword>
<protein>
    <submittedName>
        <fullName evidence="8">TlpA disulfide reductase family protein</fullName>
    </submittedName>
</protein>
<evidence type="ECO:0000256" key="2">
    <source>
        <dbReference type="ARBA" id="ARBA00022748"/>
    </source>
</evidence>
<comment type="caution">
    <text evidence="8">The sequence shown here is derived from an EMBL/GenBank/DDBJ whole genome shotgun (WGS) entry which is preliminary data.</text>
</comment>
<evidence type="ECO:0000256" key="5">
    <source>
        <dbReference type="SAM" id="MobiDB-lite"/>
    </source>
</evidence>
<organism evidence="8 9">
    <name type="scientific">Methylocystis borbori</name>
    <dbReference type="NCBI Taxonomy" id="3118750"/>
    <lineage>
        <taxon>Bacteria</taxon>
        <taxon>Pseudomonadati</taxon>
        <taxon>Pseudomonadota</taxon>
        <taxon>Alphaproteobacteria</taxon>
        <taxon>Hyphomicrobiales</taxon>
        <taxon>Methylocystaceae</taxon>
        <taxon>Methylocystis</taxon>
    </lineage>
</organism>
<keyword evidence="6" id="KW-0472">Membrane</keyword>
<reference evidence="8 9" key="1">
    <citation type="submission" date="2024-02" db="EMBL/GenBank/DDBJ databases">
        <authorList>
            <person name="Grouzdev D."/>
        </authorList>
    </citation>
    <scope>NUCLEOTIDE SEQUENCE [LARGE SCALE GENOMIC DNA]</scope>
    <source>
        <strain evidence="8 9">9N</strain>
    </source>
</reference>
<keyword evidence="6" id="KW-1133">Transmembrane helix</keyword>
<keyword evidence="9" id="KW-1185">Reference proteome</keyword>
<keyword evidence="6" id="KW-0812">Transmembrane</keyword>
<evidence type="ECO:0000256" key="3">
    <source>
        <dbReference type="ARBA" id="ARBA00023157"/>
    </source>
</evidence>
<sequence length="243" mass="25143">MAKPPTPPRSPLLVAKAALITMAVGVAFVYAIGSMGGKKPPPGALEEGQSQERAAQEGASDERKAGAESCAVSAKIAESVKDLAKGEIAAMIITSKPEPVSLGAFNGPDGAPVTLAAFKGKTTLFNVWATWCAPCRAEMPALDKLQAEMGSDAFQVVAVNVDTSRLDRPKAFLEETGVKSLAYYGDPKANVFFELKQSGKGLGLPTTLLLGPDGCQIGLMNGPAVWDSADAKALIARAVEAAQ</sequence>
<evidence type="ECO:0000256" key="1">
    <source>
        <dbReference type="ARBA" id="ARBA00004196"/>
    </source>
</evidence>
<evidence type="ECO:0000313" key="9">
    <source>
        <dbReference type="Proteomes" id="UP001350748"/>
    </source>
</evidence>
<dbReference type="NCBIfam" id="NF047696">
    <property type="entry name" value="ThlDiSintTplARhiz"/>
    <property type="match status" value="1"/>
</dbReference>
<evidence type="ECO:0000313" key="8">
    <source>
        <dbReference type="EMBL" id="MEF3366374.1"/>
    </source>
</evidence>
<dbReference type="PROSITE" id="PS51352">
    <property type="entry name" value="THIOREDOXIN_2"/>
    <property type="match status" value="1"/>
</dbReference>
<dbReference type="PANTHER" id="PTHR42852">
    <property type="entry name" value="THIOL:DISULFIDE INTERCHANGE PROTEIN DSBE"/>
    <property type="match status" value="1"/>
</dbReference>
<feature type="domain" description="Thioredoxin" evidence="7">
    <location>
        <begin position="91"/>
        <end position="243"/>
    </location>
</feature>
<name>A0ABU7XG57_9HYPH</name>
<dbReference type="RefSeq" id="WP_332081376.1">
    <property type="nucleotide sequence ID" value="NZ_JAZHYN010000016.1"/>
</dbReference>
<dbReference type="Proteomes" id="UP001350748">
    <property type="component" value="Unassembled WGS sequence"/>
</dbReference>
<dbReference type="InterPro" id="IPR013740">
    <property type="entry name" value="Redoxin"/>
</dbReference>
<feature type="transmembrane region" description="Helical" evidence="6">
    <location>
        <begin position="12"/>
        <end position="32"/>
    </location>
</feature>
<dbReference type="CDD" id="cd02966">
    <property type="entry name" value="TlpA_like_family"/>
    <property type="match status" value="1"/>
</dbReference>